<feature type="transmembrane region" description="Helical" evidence="7">
    <location>
        <begin position="119"/>
        <end position="139"/>
    </location>
</feature>
<feature type="transmembrane region" description="Helical" evidence="7">
    <location>
        <begin position="388"/>
        <end position="408"/>
    </location>
</feature>
<comment type="subcellular location">
    <subcellularLocation>
        <location evidence="1">Cell membrane</location>
        <topology evidence="1">Multi-pass membrane protein</topology>
    </subcellularLocation>
</comment>
<proteinExistence type="inferred from homology"/>
<feature type="transmembrane region" description="Helical" evidence="7">
    <location>
        <begin position="274"/>
        <end position="292"/>
    </location>
</feature>
<keyword evidence="3" id="KW-1003">Cell membrane</keyword>
<evidence type="ECO:0000256" key="4">
    <source>
        <dbReference type="ARBA" id="ARBA00022692"/>
    </source>
</evidence>
<evidence type="ECO:0000256" key="3">
    <source>
        <dbReference type="ARBA" id="ARBA00022475"/>
    </source>
</evidence>
<dbReference type="Proteomes" id="UP000317318">
    <property type="component" value="Chromosome"/>
</dbReference>
<evidence type="ECO:0000256" key="7">
    <source>
        <dbReference type="SAM" id="Phobius"/>
    </source>
</evidence>
<dbReference type="PANTHER" id="PTHR34184:SF4">
    <property type="entry name" value="UPF0718 PROTEIN YCGR"/>
    <property type="match status" value="1"/>
</dbReference>
<evidence type="ECO:0000256" key="1">
    <source>
        <dbReference type="ARBA" id="ARBA00004651"/>
    </source>
</evidence>
<dbReference type="InterPro" id="IPR052923">
    <property type="entry name" value="UPF0718"/>
</dbReference>
<name>A0A517QYC4_9PLAN</name>
<dbReference type="KEGG" id="svp:Pan189_10170"/>
<evidence type="ECO:0000313" key="8">
    <source>
        <dbReference type="EMBL" id="QDT36656.1"/>
    </source>
</evidence>
<feature type="transmembrane region" description="Helical" evidence="7">
    <location>
        <begin position="338"/>
        <end position="359"/>
    </location>
</feature>
<sequence>MTLDLPTIEMFVVTLVVGAARTIVEGSATILAGIVTAAYLRTLATPEKVAVIFRGEGPQGLLRATLVGMALPVCAIGVLPVLRELRRLGLPTSKLLTFGLAAPLLNPITLVYGLSVLSFSNFLLVVAATVVVSITVCDVSSRFAVDPQPTSEPLPRGLTGGTRLWNLFIASGRIATGWTATDFAIVVLVSAVTASFLPPGLFEELCSRSNRLGPIEATALALPQYVSPATGVMQLSSLSKVNLSIPTGLAVYVFGVGFSAGTIVWLVKWFGPRRVTALGLATILVAVAASYGSQSLLPVPVAQEEETHGLDALTRPHHASFGSLGHAVSYGLSYTDPMMRGGAVLLALLLTSGVVFRLLKVRFRDDDPEKVATDTDSRMSRAVPASQIGAVAVCGMALFVCLVSYIYFPGPKESMEEMRTLQADAIVAIRTGKTGWALEQLAAWDQTAAKLPVGAAIRFSFPTAEQRSATRALRTQLLWMQDRVRDGDMIAATQQSGDLMNLQLAAQRAYLRERP</sequence>
<evidence type="ECO:0000256" key="6">
    <source>
        <dbReference type="ARBA" id="ARBA00023136"/>
    </source>
</evidence>
<evidence type="ECO:0000256" key="5">
    <source>
        <dbReference type="ARBA" id="ARBA00022989"/>
    </source>
</evidence>
<reference evidence="8 9" key="1">
    <citation type="submission" date="2019-02" db="EMBL/GenBank/DDBJ databases">
        <title>Deep-cultivation of Planctomycetes and their phenomic and genomic characterization uncovers novel biology.</title>
        <authorList>
            <person name="Wiegand S."/>
            <person name="Jogler M."/>
            <person name="Boedeker C."/>
            <person name="Pinto D."/>
            <person name="Vollmers J."/>
            <person name="Rivas-Marin E."/>
            <person name="Kohn T."/>
            <person name="Peeters S.H."/>
            <person name="Heuer A."/>
            <person name="Rast P."/>
            <person name="Oberbeckmann S."/>
            <person name="Bunk B."/>
            <person name="Jeske O."/>
            <person name="Meyerdierks A."/>
            <person name="Storesund J.E."/>
            <person name="Kallscheuer N."/>
            <person name="Luecker S."/>
            <person name="Lage O.M."/>
            <person name="Pohl T."/>
            <person name="Merkel B.J."/>
            <person name="Hornburger P."/>
            <person name="Mueller R.-W."/>
            <person name="Bruemmer F."/>
            <person name="Labrenz M."/>
            <person name="Spormann A.M."/>
            <person name="Op den Camp H."/>
            <person name="Overmann J."/>
            <person name="Amann R."/>
            <person name="Jetten M.S.M."/>
            <person name="Mascher T."/>
            <person name="Medema M.H."/>
            <person name="Devos D.P."/>
            <person name="Kaster A.-K."/>
            <person name="Ovreas L."/>
            <person name="Rohde M."/>
            <person name="Galperin M.Y."/>
            <person name="Jogler C."/>
        </authorList>
    </citation>
    <scope>NUCLEOTIDE SEQUENCE [LARGE SCALE GENOMIC DNA]</scope>
    <source>
        <strain evidence="8 9">Pan189</strain>
    </source>
</reference>
<dbReference type="AlphaFoldDB" id="A0A517QYC4"/>
<feature type="transmembrane region" description="Helical" evidence="7">
    <location>
        <begin position="243"/>
        <end position="267"/>
    </location>
</feature>
<dbReference type="GO" id="GO:0005886">
    <property type="term" value="C:plasma membrane"/>
    <property type="evidence" value="ECO:0007669"/>
    <property type="project" value="UniProtKB-SubCell"/>
</dbReference>
<evidence type="ECO:0000313" key="9">
    <source>
        <dbReference type="Proteomes" id="UP000317318"/>
    </source>
</evidence>
<accession>A0A517QYC4</accession>
<dbReference type="PANTHER" id="PTHR34184">
    <property type="entry name" value="UPF0718 PROTEIN YCGR"/>
    <property type="match status" value="1"/>
</dbReference>
<keyword evidence="6 7" id="KW-0472">Membrane</keyword>
<dbReference type="InterPro" id="IPR005524">
    <property type="entry name" value="DUF318"/>
</dbReference>
<feature type="transmembrane region" description="Helical" evidence="7">
    <location>
        <begin position="60"/>
        <end position="82"/>
    </location>
</feature>
<keyword evidence="5 7" id="KW-1133">Transmembrane helix</keyword>
<dbReference type="Pfam" id="PF03773">
    <property type="entry name" value="ArsP_1"/>
    <property type="match status" value="1"/>
</dbReference>
<keyword evidence="4 7" id="KW-0812">Transmembrane</keyword>
<comment type="similarity">
    <text evidence="2">Belongs to the UPF0718 family.</text>
</comment>
<feature type="transmembrane region" description="Helical" evidence="7">
    <location>
        <begin position="12"/>
        <end position="40"/>
    </location>
</feature>
<feature type="transmembrane region" description="Helical" evidence="7">
    <location>
        <begin position="183"/>
        <end position="202"/>
    </location>
</feature>
<evidence type="ECO:0000256" key="2">
    <source>
        <dbReference type="ARBA" id="ARBA00006386"/>
    </source>
</evidence>
<keyword evidence="9" id="KW-1185">Reference proteome</keyword>
<dbReference type="EMBL" id="CP036268">
    <property type="protein sequence ID" value="QDT36656.1"/>
    <property type="molecule type" value="Genomic_DNA"/>
</dbReference>
<feature type="transmembrane region" description="Helical" evidence="7">
    <location>
        <begin position="94"/>
        <end position="113"/>
    </location>
</feature>
<protein>
    <submittedName>
        <fullName evidence="8">Putative permease</fullName>
    </submittedName>
</protein>
<organism evidence="8 9">
    <name type="scientific">Stratiformator vulcanicus</name>
    <dbReference type="NCBI Taxonomy" id="2527980"/>
    <lineage>
        <taxon>Bacteria</taxon>
        <taxon>Pseudomonadati</taxon>
        <taxon>Planctomycetota</taxon>
        <taxon>Planctomycetia</taxon>
        <taxon>Planctomycetales</taxon>
        <taxon>Planctomycetaceae</taxon>
        <taxon>Stratiformator</taxon>
    </lineage>
</organism>
<gene>
    <name evidence="8" type="ORF">Pan189_10170</name>
</gene>